<evidence type="ECO:0000313" key="2">
    <source>
        <dbReference type="EMBL" id="KAG7520605.1"/>
    </source>
</evidence>
<reference evidence="2 3" key="1">
    <citation type="journal article" date="2021" name="Sci. Rep.">
        <title>Chromosome anchoring in Senegalese sole (Solea senegalensis) reveals sex-associated markers and genome rearrangements in flatfish.</title>
        <authorList>
            <person name="Guerrero-Cozar I."/>
            <person name="Gomez-Garrido J."/>
            <person name="Berbel C."/>
            <person name="Martinez-Blanch J.F."/>
            <person name="Alioto T."/>
            <person name="Claros M.G."/>
            <person name="Gagnaire P.A."/>
            <person name="Manchado M."/>
        </authorList>
    </citation>
    <scope>NUCLEOTIDE SEQUENCE [LARGE SCALE GENOMIC DNA]</scope>
    <source>
        <strain evidence="2">Sse05_10M</strain>
    </source>
</reference>
<comment type="caution">
    <text evidence="2">The sequence shown here is derived from an EMBL/GenBank/DDBJ whole genome shotgun (WGS) entry which is preliminary data.</text>
</comment>
<protein>
    <submittedName>
        <fullName evidence="2">Uncharacterized protein</fullName>
    </submittedName>
</protein>
<proteinExistence type="predicted"/>
<organism evidence="2 3">
    <name type="scientific">Solea senegalensis</name>
    <name type="common">Senegalese sole</name>
    <dbReference type="NCBI Taxonomy" id="28829"/>
    <lineage>
        <taxon>Eukaryota</taxon>
        <taxon>Metazoa</taxon>
        <taxon>Chordata</taxon>
        <taxon>Craniata</taxon>
        <taxon>Vertebrata</taxon>
        <taxon>Euteleostomi</taxon>
        <taxon>Actinopterygii</taxon>
        <taxon>Neopterygii</taxon>
        <taxon>Teleostei</taxon>
        <taxon>Neoteleostei</taxon>
        <taxon>Acanthomorphata</taxon>
        <taxon>Carangaria</taxon>
        <taxon>Pleuronectiformes</taxon>
        <taxon>Pleuronectoidei</taxon>
        <taxon>Soleidae</taxon>
        <taxon>Solea</taxon>
    </lineage>
</organism>
<evidence type="ECO:0000256" key="1">
    <source>
        <dbReference type="SAM" id="MobiDB-lite"/>
    </source>
</evidence>
<gene>
    <name evidence="2" type="ORF">JOB18_032535</name>
</gene>
<dbReference type="EMBL" id="JAGKHQ010000003">
    <property type="protein sequence ID" value="KAG7520605.1"/>
    <property type="molecule type" value="Genomic_DNA"/>
</dbReference>
<sequence length="120" mass="12995">MDAKEEKSAAEQGAQLLDLSFNLVAPAPEPKALREQLVEPVPAAARLVPAHGIPITFGHQRTLPQLVPDHLFLSPIPLPPPPPSVRLLPPPARAGAPHRLSIWRSDAASEPGRRQRLRGM</sequence>
<accession>A0AAV6SU50</accession>
<feature type="compositionally biased region" description="Pro residues" evidence="1">
    <location>
        <begin position="83"/>
        <end position="92"/>
    </location>
</feature>
<evidence type="ECO:0000313" key="3">
    <source>
        <dbReference type="Proteomes" id="UP000693946"/>
    </source>
</evidence>
<feature type="region of interest" description="Disordered" evidence="1">
    <location>
        <begin position="83"/>
        <end position="120"/>
    </location>
</feature>
<dbReference type="AlphaFoldDB" id="A0AAV6SU50"/>
<name>A0AAV6SU50_SOLSE</name>
<keyword evidence="3" id="KW-1185">Reference proteome</keyword>
<dbReference type="Proteomes" id="UP000693946">
    <property type="component" value="Linkage Group LG11"/>
</dbReference>